<evidence type="ECO:0000313" key="3">
    <source>
        <dbReference type="EMBL" id="KAF4679569.1"/>
    </source>
</evidence>
<name>A0A7J6N6M0_PEROL</name>
<feature type="region of interest" description="Disordered" evidence="1">
    <location>
        <begin position="300"/>
        <end position="336"/>
    </location>
</feature>
<feature type="domain" description="Reverse transcriptase" evidence="2">
    <location>
        <begin position="516"/>
        <end position="773"/>
    </location>
</feature>
<dbReference type="Gene3D" id="3.60.10.10">
    <property type="entry name" value="Endonuclease/exonuclease/phosphatase"/>
    <property type="match status" value="1"/>
</dbReference>
<protein>
    <recommendedName>
        <fullName evidence="2">Reverse transcriptase domain-containing protein</fullName>
    </recommendedName>
</protein>
<gene>
    <name evidence="3" type="ORF">FOZ60_014865</name>
</gene>
<dbReference type="PROSITE" id="PS50878">
    <property type="entry name" value="RT_POL"/>
    <property type="match status" value="1"/>
</dbReference>
<dbReference type="CDD" id="cd09276">
    <property type="entry name" value="Rnase_HI_RT_non_LTR"/>
    <property type="match status" value="1"/>
</dbReference>
<dbReference type="AlphaFoldDB" id="A0A7J6N6M0"/>
<dbReference type="InterPro" id="IPR036397">
    <property type="entry name" value="RNaseH_sf"/>
</dbReference>
<dbReference type="Gene3D" id="3.30.420.10">
    <property type="entry name" value="Ribonuclease H-like superfamily/Ribonuclease H"/>
    <property type="match status" value="1"/>
</dbReference>
<dbReference type="PANTHER" id="PTHR19446">
    <property type="entry name" value="REVERSE TRANSCRIPTASES"/>
    <property type="match status" value="1"/>
</dbReference>
<feature type="compositionally biased region" description="Basic and acidic residues" evidence="1">
    <location>
        <begin position="307"/>
        <end position="318"/>
    </location>
</feature>
<evidence type="ECO:0000259" key="2">
    <source>
        <dbReference type="PROSITE" id="PS50878"/>
    </source>
</evidence>
<dbReference type="SUPFAM" id="SSF53098">
    <property type="entry name" value="Ribonuclease H-like"/>
    <property type="match status" value="1"/>
</dbReference>
<dbReference type="Pfam" id="PF14529">
    <property type="entry name" value="Exo_endo_phos_2"/>
    <property type="match status" value="1"/>
</dbReference>
<dbReference type="GO" id="GO:0003824">
    <property type="term" value="F:catalytic activity"/>
    <property type="evidence" value="ECO:0007669"/>
    <property type="project" value="InterPro"/>
</dbReference>
<dbReference type="InterPro" id="IPR000477">
    <property type="entry name" value="RT_dom"/>
</dbReference>
<sequence length="1212" mass="136017">MRSQLNLDHTFCSIVEHSAYPHFLLLQEPPRRTFLDRYTVFQAPVVSSSGRCRACILVHRDLAQEVSLLGDFSDPDLAIIAFRDIFLASIYIDPASPSIDIMDKLGIFLDAHRVRSHDGCRLVVGLDSNAHHSAWGLMSQGGPRNTLARIRGRALYDFILEHFLTLINVKTDPLTPTFISRRVTPGGETGFTSIIDLTLATGGVEVADWKVICGSEDFGDHRPVAYRILLPRRRPVSHAEALPSLLTGYPHHLTDWIRYKEASDALLDLSQLQHHPMTRPETAAAHLLGHIIEQLVQATKRATPYKPRRDPLSTEDPHTGSPRNSQGRRKVNPWWDKTLREKRKELNKFKRDPRASREDVIRCWGEYRALIRQKKQQAYRAFLDSLDKEDKMYEAYKRVKSSLSASATPSLLAGDITPEQTCSKLADQYIGTTAAAQPSLLSGSEASVSRRPNPHDSSMFLGHTPACMISEEEVINSLNAAKGNSDKMGGADGLRWRHFIEASEKLYRLVATLFSWCLAYSIVPDAWRVSLVVFIPKPGRDPTSVSSKRPISLTPVLCKWFERTLLLRASGIQRYLRDKGHQFAYLKQLSPLHAINHIVSFKRTHKRYFCLSVDVKSAFCEIAHSAIDKGLRLAGCPEDVTKWFLAWLETRTGHAFFRGSVASREATPGVGVPQGSVAGPTLFTTAIEDALETAEIRIKERLVLTLRVNPAAVDVQIVAFADDVTVLVGFRCRLQKEKARSFGFWESWLNRNDTWIKHLTERIEKSKKIGFALARFARSSFGIGPACILELYRRVMLPVVSYAIEFWGPSLANVSYKRMVNRLGNMAIRTAFRLGKSFPQHLSRTLADCGATSTELLNLAIERQLHREYSVGPRGKALERKWAQELRERAVDATAHHEILGRSTPPTEICPQVRILGKEEAIAAEQGLRNQLVRAYTDGSRKPPEETPNYVPSTEETIGSAAIIYQGERKRVLRARLPPSATTYQAEQYALVLALGFLIKHAATLPDSTAYLFSDCRSALQSLSTQNRDHWTQAILGRVQALQRNDEADQCANEARLIPNSQMAGDVPIPVAHTKSLLTEYIAAEKVKQVQGINDPGLREMVKSQRQRDIVQKVMKYYKNGRVLNLLAGHSKILHYYVSKLKPDHDPGCRVCPGQQHDMAHVVLLCPTYADSRPEWLTGLGSVSITESRFKIFLKFLERIVDTAEGNGLGLT</sequence>
<proteinExistence type="predicted"/>
<organism evidence="3 4">
    <name type="scientific">Perkinsus olseni</name>
    <name type="common">Perkinsus atlanticus</name>
    <dbReference type="NCBI Taxonomy" id="32597"/>
    <lineage>
        <taxon>Eukaryota</taxon>
        <taxon>Sar</taxon>
        <taxon>Alveolata</taxon>
        <taxon>Perkinsozoa</taxon>
        <taxon>Perkinsea</taxon>
        <taxon>Perkinsida</taxon>
        <taxon>Perkinsidae</taxon>
        <taxon>Perkinsus</taxon>
    </lineage>
</organism>
<accession>A0A7J6N6M0</accession>
<dbReference type="OrthoDB" id="411871at2759"/>
<evidence type="ECO:0000313" key="4">
    <source>
        <dbReference type="Proteomes" id="UP000541610"/>
    </source>
</evidence>
<reference evidence="3 4" key="1">
    <citation type="submission" date="2020-04" db="EMBL/GenBank/DDBJ databases">
        <title>Perkinsus olseni comparative genomics.</title>
        <authorList>
            <person name="Bogema D.R."/>
        </authorList>
    </citation>
    <scope>NUCLEOTIDE SEQUENCE [LARGE SCALE GENOMIC DNA]</scope>
    <source>
        <strain evidence="3">00978-12</strain>
    </source>
</reference>
<dbReference type="Pfam" id="PF00078">
    <property type="entry name" value="RVT_1"/>
    <property type="match status" value="1"/>
</dbReference>
<dbReference type="EMBL" id="JABANP010000716">
    <property type="protein sequence ID" value="KAF4679569.1"/>
    <property type="molecule type" value="Genomic_DNA"/>
</dbReference>
<dbReference type="InterPro" id="IPR012337">
    <property type="entry name" value="RNaseH-like_sf"/>
</dbReference>
<dbReference type="InterPro" id="IPR036691">
    <property type="entry name" value="Endo/exonu/phosph_ase_sf"/>
</dbReference>
<evidence type="ECO:0000256" key="1">
    <source>
        <dbReference type="SAM" id="MobiDB-lite"/>
    </source>
</evidence>
<dbReference type="GO" id="GO:0003676">
    <property type="term" value="F:nucleic acid binding"/>
    <property type="evidence" value="ECO:0007669"/>
    <property type="project" value="InterPro"/>
</dbReference>
<dbReference type="InterPro" id="IPR005135">
    <property type="entry name" value="Endo/exonuclease/phosphatase"/>
</dbReference>
<dbReference type="SUPFAM" id="SSF56219">
    <property type="entry name" value="DNase I-like"/>
    <property type="match status" value="1"/>
</dbReference>
<dbReference type="Proteomes" id="UP000541610">
    <property type="component" value="Unassembled WGS sequence"/>
</dbReference>
<comment type="caution">
    <text evidence="3">The sequence shown here is derived from an EMBL/GenBank/DDBJ whole genome shotgun (WGS) entry which is preliminary data.</text>
</comment>